<dbReference type="Gene3D" id="3.40.190.10">
    <property type="entry name" value="Periplasmic binding protein-like II"/>
    <property type="match status" value="2"/>
</dbReference>
<dbReference type="PANTHER" id="PTHR30024">
    <property type="entry name" value="ALIPHATIC SULFONATES-BINDING PROTEIN-RELATED"/>
    <property type="match status" value="1"/>
</dbReference>
<dbReference type="InterPro" id="IPR015168">
    <property type="entry name" value="SsuA/THI5"/>
</dbReference>
<evidence type="ECO:0000313" key="3">
    <source>
        <dbReference type="Proteomes" id="UP000018542"/>
    </source>
</evidence>
<dbReference type="PIRSF" id="PIRSF027386">
    <property type="entry name" value="UCP027386_ABC_sbc_TM0202"/>
    <property type="match status" value="1"/>
</dbReference>
<dbReference type="SUPFAM" id="SSF53850">
    <property type="entry name" value="Periplasmic binding protein-like II"/>
    <property type="match status" value="1"/>
</dbReference>
<protein>
    <submittedName>
        <fullName evidence="2">Taurine ABC transporter substrate-binding protein</fullName>
    </submittedName>
</protein>
<dbReference type="PANTHER" id="PTHR30024:SF46">
    <property type="entry name" value="ABC TRANSPORTER, SUBSTRATE-BINDING LIPOPROTEIN"/>
    <property type="match status" value="1"/>
</dbReference>
<gene>
    <name evidence="2" type="ORF">W911_07260</name>
</gene>
<dbReference type="PATRIC" id="fig|1029756.8.peg.1521"/>
<dbReference type="Proteomes" id="UP000018542">
    <property type="component" value="Chromosome"/>
</dbReference>
<dbReference type="InterPro" id="IPR006311">
    <property type="entry name" value="TAT_signal"/>
</dbReference>
<evidence type="ECO:0000259" key="1">
    <source>
        <dbReference type="Pfam" id="PF09084"/>
    </source>
</evidence>
<keyword evidence="3" id="KW-1185">Reference proteome</keyword>
<evidence type="ECO:0000313" key="2">
    <source>
        <dbReference type="EMBL" id="AHB48220.1"/>
    </source>
</evidence>
<dbReference type="EMBL" id="CP006912">
    <property type="protein sequence ID" value="AHB48220.1"/>
    <property type="molecule type" value="Genomic_DNA"/>
</dbReference>
<accession>V5SDU1</accession>
<dbReference type="HOGENOM" id="CLU_062584_2_0_5"/>
<dbReference type="AlphaFoldDB" id="V5SDU1"/>
<dbReference type="Pfam" id="PF09084">
    <property type="entry name" value="NMT1"/>
    <property type="match status" value="1"/>
</dbReference>
<dbReference type="InterPro" id="IPR027024">
    <property type="entry name" value="UCP027386_ABC_sbc_TM0202"/>
</dbReference>
<name>V5SDU1_9HYPH</name>
<dbReference type="STRING" id="1029756.W911_07260"/>
<sequence length="346" mass="36508">MQDSAHFGHMRGQAMRLSRRGLLKGGASLVGVSAASLFVPPTTAALAAPLEQIEIWGPPAGPSITVLHAIATGRLDKAATKASLRVWRQVDEVRAGLTSKRLDVAIMPVPVAANLYNRGLGVRLVNVMTNGILYIMSADPEMTSLAALKGRKLAVMAPNELPNLILQRLFRHAGIDAKDVELVSTGTPLESIQLLVLGRVDAALAPEPAASAAVVRGKLAGKTIHRVMDIQAEWARLTGTEPILPQAGLAVTDAFRTANPEAVEALQAGLVRAVADVNAYPARAASNAAGPLQLPWPVIEQSIPYSHLVATAARDARTHVETVLEAMAVVNPGYIGGRLPDGDFYL</sequence>
<organism evidence="2 3">
    <name type="scientific">Hyphomicrobium nitrativorans NL23</name>
    <dbReference type="NCBI Taxonomy" id="1029756"/>
    <lineage>
        <taxon>Bacteria</taxon>
        <taxon>Pseudomonadati</taxon>
        <taxon>Pseudomonadota</taxon>
        <taxon>Alphaproteobacteria</taxon>
        <taxon>Hyphomicrobiales</taxon>
        <taxon>Hyphomicrobiaceae</taxon>
        <taxon>Hyphomicrobium</taxon>
    </lineage>
</organism>
<dbReference type="RefSeq" id="WP_023786840.1">
    <property type="nucleotide sequence ID" value="NC_022997.1"/>
</dbReference>
<reference evidence="2 3" key="1">
    <citation type="journal article" date="2014" name="Genome Announc.">
        <title>Complete Genome Sequence of Hyphomicrobium nitrativorans Strain NL23, a Denitrifying Bacterium Isolated from Biofilm of a Methanol-Fed Denitrification System Treating Seawater at the Montreal Biodome.</title>
        <authorList>
            <person name="Martineau C."/>
            <person name="Villeneuve C."/>
            <person name="Mauffrey F."/>
            <person name="Villemur R."/>
        </authorList>
    </citation>
    <scope>NUCLEOTIDE SEQUENCE [LARGE SCALE GENOMIC DNA]</scope>
    <source>
        <strain evidence="2">NL23</strain>
    </source>
</reference>
<feature type="domain" description="SsuA/THI5-like" evidence="1">
    <location>
        <begin position="130"/>
        <end position="284"/>
    </location>
</feature>
<dbReference type="PROSITE" id="PS51318">
    <property type="entry name" value="TAT"/>
    <property type="match status" value="1"/>
</dbReference>
<proteinExistence type="predicted"/>
<dbReference type="KEGG" id="hni:W911_07260"/>